<protein>
    <recommendedName>
        <fullName evidence="3">G5 domain-containing protein</fullName>
    </recommendedName>
</protein>
<organism evidence="4 5">
    <name type="scientific">Curtobacterium oceanosedimentum</name>
    <dbReference type="NCBI Taxonomy" id="465820"/>
    <lineage>
        <taxon>Bacteria</taxon>
        <taxon>Bacillati</taxon>
        <taxon>Actinomycetota</taxon>
        <taxon>Actinomycetes</taxon>
        <taxon>Micrococcales</taxon>
        <taxon>Microbacteriaceae</taxon>
        <taxon>Curtobacterium</taxon>
    </lineage>
</organism>
<evidence type="ECO:0000313" key="5">
    <source>
        <dbReference type="Proteomes" id="UP000078335"/>
    </source>
</evidence>
<proteinExistence type="predicted"/>
<evidence type="ECO:0000256" key="2">
    <source>
        <dbReference type="SAM" id="MobiDB-lite"/>
    </source>
</evidence>
<dbReference type="Gene3D" id="2.20.230.10">
    <property type="entry name" value="Resuscitation-promoting factor rpfb"/>
    <property type="match status" value="1"/>
</dbReference>
<evidence type="ECO:0000259" key="3">
    <source>
        <dbReference type="PROSITE" id="PS51109"/>
    </source>
</evidence>
<evidence type="ECO:0000256" key="1">
    <source>
        <dbReference type="ARBA" id="ARBA00022729"/>
    </source>
</evidence>
<dbReference type="PROSITE" id="PS51109">
    <property type="entry name" value="G5"/>
    <property type="match status" value="1"/>
</dbReference>
<dbReference type="Proteomes" id="UP000078335">
    <property type="component" value="Unassembled WGS sequence"/>
</dbReference>
<dbReference type="SMART" id="SM01208">
    <property type="entry name" value="G5"/>
    <property type="match status" value="1"/>
</dbReference>
<dbReference type="Pfam" id="PF12587">
    <property type="entry name" value="DUF3761"/>
    <property type="match status" value="1"/>
</dbReference>
<sequence>MPSSTATATKTVTPTPTPTPVVTTTRISETAAVPFTSETVSDAAVPQGTTSVTTVGRDGVVTKTYEVTSIDGVETSRTLLSEEITTPPVTKITTVGTYVAPPPAPPAQPSCINGSYVNSAGNSVCRPAAYDSAPPGATAKCGDGTYSFSQSRRGTCSSHGGVAAWL</sequence>
<dbReference type="EMBL" id="LDRB01000029">
    <property type="protein sequence ID" value="KTR40613.1"/>
    <property type="molecule type" value="Genomic_DNA"/>
</dbReference>
<reference evidence="4 5" key="1">
    <citation type="journal article" date="2016" name="Front. Microbiol.">
        <title>Genomic Resource of Rice Seed Associated Bacteria.</title>
        <authorList>
            <person name="Midha S."/>
            <person name="Bansal K."/>
            <person name="Sharma S."/>
            <person name="Kumar N."/>
            <person name="Patil P.P."/>
            <person name="Chaudhry V."/>
            <person name="Patil P.B."/>
        </authorList>
    </citation>
    <scope>NUCLEOTIDE SEQUENCE [LARGE SCALE GENOMIC DNA]</scope>
    <source>
        <strain evidence="4 5">NS263</strain>
    </source>
</reference>
<evidence type="ECO:0000313" key="4">
    <source>
        <dbReference type="EMBL" id="KTR40613.1"/>
    </source>
</evidence>
<feature type="region of interest" description="Disordered" evidence="2">
    <location>
        <begin position="1"/>
        <end position="20"/>
    </location>
</feature>
<dbReference type="InterPro" id="IPR022236">
    <property type="entry name" value="DUF3761"/>
</dbReference>
<keyword evidence="5" id="KW-1185">Reference proteome</keyword>
<gene>
    <name evidence="4" type="ORF">NS263_07085</name>
</gene>
<feature type="domain" description="G5" evidence="3">
    <location>
        <begin position="19"/>
        <end position="99"/>
    </location>
</feature>
<keyword evidence="1" id="KW-0732">Signal</keyword>
<dbReference type="InterPro" id="IPR011098">
    <property type="entry name" value="G5_dom"/>
</dbReference>
<accession>A0ABR5S6Y8</accession>
<dbReference type="Pfam" id="PF07501">
    <property type="entry name" value="G5"/>
    <property type="match status" value="1"/>
</dbReference>
<comment type="caution">
    <text evidence="4">The sequence shown here is derived from an EMBL/GenBank/DDBJ whole genome shotgun (WGS) entry which is preliminary data.</text>
</comment>
<name>A0ABR5S6Y8_9MICO</name>